<proteinExistence type="predicted"/>
<gene>
    <name evidence="3" type="ORF">H4W29_001444</name>
</gene>
<dbReference type="GO" id="GO:0032259">
    <property type="term" value="P:methylation"/>
    <property type="evidence" value="ECO:0007669"/>
    <property type="project" value="UniProtKB-KW"/>
</dbReference>
<reference evidence="3 4" key="1">
    <citation type="submission" date="2020-10" db="EMBL/GenBank/DDBJ databases">
        <title>Sequencing the genomes of 1000 actinobacteria strains.</title>
        <authorList>
            <person name="Klenk H.-P."/>
        </authorList>
    </citation>
    <scope>NUCLEOTIDE SEQUENCE [LARGE SCALE GENOMIC DNA]</scope>
    <source>
        <strain evidence="3 4">DSM 7307</strain>
    </source>
</reference>
<dbReference type="RefSeq" id="WP_210332151.1">
    <property type="nucleotide sequence ID" value="NZ_BAAAVL010000001.1"/>
</dbReference>
<accession>A0ABR9IM54</accession>
<evidence type="ECO:0000259" key="2">
    <source>
        <dbReference type="Pfam" id="PF08241"/>
    </source>
</evidence>
<dbReference type="InterPro" id="IPR013216">
    <property type="entry name" value="Methyltransf_11"/>
</dbReference>
<dbReference type="PANTHER" id="PTHR43861">
    <property type="entry name" value="TRANS-ACONITATE 2-METHYLTRANSFERASE-RELATED"/>
    <property type="match status" value="1"/>
</dbReference>
<dbReference type="GO" id="GO:0008168">
    <property type="term" value="F:methyltransferase activity"/>
    <property type="evidence" value="ECO:0007669"/>
    <property type="project" value="UniProtKB-KW"/>
</dbReference>
<dbReference type="Proteomes" id="UP000620262">
    <property type="component" value="Unassembled WGS sequence"/>
</dbReference>
<sequence length="288" mass="31410">MLKEDFYLLGHGEAESRRLLEQTELLVPEAERFVDRLKVTRGARVVDLGCGPRGLLDILAARVGIQGQVIGVERNAVFAEAARRLIAAERIANVEIVEADAKASGLPSGAFDLVTARLVLVNVPEPERIVAEMAGLVRPGGIVASYEADFGVLLCDPPSQAWDRSLEIYAAYAETHGVDLFIGRKTHRLLRDVGLVEIEVSPIVNIYPPGHARRTILLDFVTNCSDALIHEKFADESELNDLIAALRYDLADPGRLVTSHLFYETIGRKPLETSTASVSENYVSAGAL</sequence>
<dbReference type="Gene3D" id="3.40.50.150">
    <property type="entry name" value="Vaccinia Virus protein VP39"/>
    <property type="match status" value="1"/>
</dbReference>
<protein>
    <submittedName>
        <fullName evidence="3">SAM-dependent methyltransferase</fullName>
    </submittedName>
</protein>
<dbReference type="Pfam" id="PF08241">
    <property type="entry name" value="Methyltransf_11"/>
    <property type="match status" value="1"/>
</dbReference>
<comment type="caution">
    <text evidence="3">The sequence shown here is derived from an EMBL/GenBank/DDBJ whole genome shotgun (WGS) entry which is preliminary data.</text>
</comment>
<dbReference type="SUPFAM" id="SSF53335">
    <property type="entry name" value="S-adenosyl-L-methionine-dependent methyltransferases"/>
    <property type="match status" value="1"/>
</dbReference>
<dbReference type="InterPro" id="IPR029063">
    <property type="entry name" value="SAM-dependent_MTases_sf"/>
</dbReference>
<keyword evidence="3" id="KW-0489">Methyltransferase</keyword>
<feature type="domain" description="Methyltransferase type 11" evidence="2">
    <location>
        <begin position="46"/>
        <end position="144"/>
    </location>
</feature>
<keyword evidence="1" id="KW-0808">Transferase</keyword>
<organism evidence="3 4">
    <name type="scientific">Rhizobium viscosum</name>
    <name type="common">Arthrobacter viscosus</name>
    <dbReference type="NCBI Taxonomy" id="1673"/>
    <lineage>
        <taxon>Bacteria</taxon>
        <taxon>Pseudomonadati</taxon>
        <taxon>Pseudomonadota</taxon>
        <taxon>Alphaproteobacteria</taxon>
        <taxon>Hyphomicrobiales</taxon>
        <taxon>Rhizobiaceae</taxon>
        <taxon>Rhizobium/Agrobacterium group</taxon>
        <taxon>Rhizobium</taxon>
    </lineage>
</organism>
<evidence type="ECO:0000313" key="3">
    <source>
        <dbReference type="EMBL" id="MBE1504263.1"/>
    </source>
</evidence>
<dbReference type="EMBL" id="JADBEC010000001">
    <property type="protein sequence ID" value="MBE1504263.1"/>
    <property type="molecule type" value="Genomic_DNA"/>
</dbReference>
<evidence type="ECO:0000256" key="1">
    <source>
        <dbReference type="ARBA" id="ARBA00022679"/>
    </source>
</evidence>
<dbReference type="CDD" id="cd02440">
    <property type="entry name" value="AdoMet_MTases"/>
    <property type="match status" value="1"/>
</dbReference>
<dbReference type="PANTHER" id="PTHR43861:SF3">
    <property type="entry name" value="PUTATIVE (AFU_ORTHOLOGUE AFUA_2G14390)-RELATED"/>
    <property type="match status" value="1"/>
</dbReference>
<evidence type="ECO:0000313" key="4">
    <source>
        <dbReference type="Proteomes" id="UP000620262"/>
    </source>
</evidence>
<keyword evidence="4" id="KW-1185">Reference proteome</keyword>
<name>A0ABR9IM54_RHIVS</name>